<organism evidence="8 9">
    <name type="scientific">Halobaculum gomorrense</name>
    <dbReference type="NCBI Taxonomy" id="43928"/>
    <lineage>
        <taxon>Archaea</taxon>
        <taxon>Methanobacteriati</taxon>
        <taxon>Methanobacteriota</taxon>
        <taxon>Stenosarchaea group</taxon>
        <taxon>Halobacteria</taxon>
        <taxon>Halobacteriales</taxon>
        <taxon>Haloferacaceae</taxon>
        <taxon>Halobaculum</taxon>
    </lineage>
</organism>
<feature type="compositionally biased region" description="Basic and acidic residues" evidence="6">
    <location>
        <begin position="140"/>
        <end position="151"/>
    </location>
</feature>
<evidence type="ECO:0000256" key="3">
    <source>
        <dbReference type="ARBA" id="ARBA00022692"/>
    </source>
</evidence>
<sequence>MTAQVVLAATLGLLFALGTFLVLRRDVVRVVWGVSIISQAANVYLITMGGLSGGAPIGSFGEGAPPTDPLVQALVLTAIVIGFGTTALALVLTYRVYEEHGTIDTHALAEADPDRASADGGTANRAVTATHDGPLDTETTDDRMTHGGDER</sequence>
<accession>A0A1M5P896</accession>
<keyword evidence="5 7" id="KW-0472">Membrane</keyword>
<feature type="transmembrane region" description="Helical" evidence="7">
    <location>
        <begin position="71"/>
        <end position="92"/>
    </location>
</feature>
<feature type="transmembrane region" description="Helical" evidence="7">
    <location>
        <begin position="30"/>
        <end position="51"/>
    </location>
</feature>
<gene>
    <name evidence="8" type="ORF">SAMN05443636_1495</name>
</gene>
<dbReference type="InterPro" id="IPR050601">
    <property type="entry name" value="CPA3_antiporter_subunitC"/>
</dbReference>
<evidence type="ECO:0000256" key="7">
    <source>
        <dbReference type="SAM" id="Phobius"/>
    </source>
</evidence>
<evidence type="ECO:0000313" key="8">
    <source>
        <dbReference type="EMBL" id="SHG97972.1"/>
    </source>
</evidence>
<keyword evidence="3 7" id="KW-0812">Transmembrane</keyword>
<evidence type="ECO:0000313" key="9">
    <source>
        <dbReference type="Proteomes" id="UP000184357"/>
    </source>
</evidence>
<feature type="region of interest" description="Disordered" evidence="6">
    <location>
        <begin position="111"/>
        <end position="151"/>
    </location>
</feature>
<keyword evidence="4 7" id="KW-1133">Transmembrane helix</keyword>
<evidence type="ECO:0000256" key="2">
    <source>
        <dbReference type="ARBA" id="ARBA00022475"/>
    </source>
</evidence>
<proteinExistence type="predicted"/>
<evidence type="ECO:0000256" key="1">
    <source>
        <dbReference type="ARBA" id="ARBA00004651"/>
    </source>
</evidence>
<dbReference type="Pfam" id="PF00420">
    <property type="entry name" value="Oxidored_q2"/>
    <property type="match status" value="1"/>
</dbReference>
<dbReference type="Proteomes" id="UP000184357">
    <property type="component" value="Unassembled WGS sequence"/>
</dbReference>
<dbReference type="GO" id="GO:0005886">
    <property type="term" value="C:plasma membrane"/>
    <property type="evidence" value="ECO:0007669"/>
    <property type="project" value="UniProtKB-SubCell"/>
</dbReference>
<dbReference type="EMBL" id="FQWV01000003">
    <property type="protein sequence ID" value="SHG97972.1"/>
    <property type="molecule type" value="Genomic_DNA"/>
</dbReference>
<evidence type="ECO:0000256" key="4">
    <source>
        <dbReference type="ARBA" id="ARBA00022989"/>
    </source>
</evidence>
<protein>
    <submittedName>
        <fullName evidence="8">Multisubunit sodium/proton antiporter, MrpC subunit</fullName>
    </submittedName>
</protein>
<reference evidence="8 9" key="1">
    <citation type="submission" date="2016-11" db="EMBL/GenBank/DDBJ databases">
        <authorList>
            <person name="Jaros S."/>
            <person name="Januszkiewicz K."/>
            <person name="Wedrychowicz H."/>
        </authorList>
    </citation>
    <scope>NUCLEOTIDE SEQUENCE [LARGE SCALE GENOMIC DNA]</scope>
    <source>
        <strain evidence="8 9">DSM 9297</strain>
    </source>
</reference>
<dbReference type="OrthoDB" id="18006at2157"/>
<evidence type="ECO:0000256" key="5">
    <source>
        <dbReference type="ARBA" id="ARBA00023136"/>
    </source>
</evidence>
<feature type="transmembrane region" description="Helical" evidence="7">
    <location>
        <begin position="6"/>
        <end position="23"/>
    </location>
</feature>
<dbReference type="InterPro" id="IPR039428">
    <property type="entry name" value="NUOK/Mnh_C1-like"/>
</dbReference>
<dbReference type="Gene3D" id="1.10.287.3510">
    <property type="match status" value="1"/>
</dbReference>
<dbReference type="PANTHER" id="PTHR34583:SF2">
    <property type="entry name" value="ANTIPORTER SUBUNIT MNHC2-RELATED"/>
    <property type="match status" value="1"/>
</dbReference>
<keyword evidence="2" id="KW-1003">Cell membrane</keyword>
<comment type="subcellular location">
    <subcellularLocation>
        <location evidence="1">Cell membrane</location>
        <topology evidence="1">Multi-pass membrane protein</topology>
    </subcellularLocation>
</comment>
<dbReference type="PANTHER" id="PTHR34583">
    <property type="entry name" value="ANTIPORTER SUBUNIT MNHC2-RELATED"/>
    <property type="match status" value="1"/>
</dbReference>
<evidence type="ECO:0000256" key="6">
    <source>
        <dbReference type="SAM" id="MobiDB-lite"/>
    </source>
</evidence>
<name>A0A1M5P896_9EURY</name>
<dbReference type="AlphaFoldDB" id="A0A1M5P896"/>
<dbReference type="STRING" id="43928.SAMN05443636_1495"/>
<keyword evidence="9" id="KW-1185">Reference proteome</keyword>